<evidence type="ECO:0000313" key="1">
    <source>
        <dbReference type="EMBL" id="MER2490328.1"/>
    </source>
</evidence>
<reference evidence="1 2" key="1">
    <citation type="submission" date="2024-06" db="EMBL/GenBank/DDBJ databases">
        <authorList>
            <person name="Chen R.Y."/>
        </authorList>
    </citation>
    <scope>NUCLEOTIDE SEQUENCE [LARGE SCALE GENOMIC DNA]</scope>
    <source>
        <strain evidence="1 2">D2</strain>
    </source>
</reference>
<dbReference type="InterPro" id="IPR027417">
    <property type="entry name" value="P-loop_NTPase"/>
</dbReference>
<accession>A0ABV1RBM5</accession>
<organism evidence="1 2">
    <name type="scientific">Catenovulum sediminis</name>
    <dbReference type="NCBI Taxonomy" id="1740262"/>
    <lineage>
        <taxon>Bacteria</taxon>
        <taxon>Pseudomonadati</taxon>
        <taxon>Pseudomonadota</taxon>
        <taxon>Gammaproteobacteria</taxon>
        <taxon>Alteromonadales</taxon>
        <taxon>Alteromonadaceae</taxon>
        <taxon>Catenovulum</taxon>
    </lineage>
</organism>
<dbReference type="RefSeq" id="WP_350400137.1">
    <property type="nucleotide sequence ID" value="NZ_JBELOE010000039.1"/>
</dbReference>
<comment type="caution">
    <text evidence="1">The sequence shown here is derived from an EMBL/GenBank/DDBJ whole genome shotgun (WGS) entry which is preliminary data.</text>
</comment>
<sequence length="517" mass="59368">MGDVSVSIPDNMSKEELKDKLNDWKWRINNLYYITNKDGKKILFNMNAAQLYFFRLMWFRNIILKARQLGFTTFMMIFMLDAALFCANTKCAVIAHSKDDAKRLFREKVKFAYDNLPASIRAMMPARNDSAGELVFENGSSITVGTSFRGGTLKYLHVSEFGKICAKYPDKAREIVTGAFEAVGMNCVITIESTAEGKSGYFYEYSAEAERNQKAGRELTNLDWAFFFFPWYQDPNYTLDVNLPIVQRLQIYFLELENKYGIKLTNGQKQWYAAKERTQGEDMKREYPSTPAEAFESAIEGAYYSKQFDKIYAQNRITRVPHEPSALVHTFWDLGVNDMTCIWFIQQVGREYRVINYYENHSEGLTHYVSKLRELAVDLDYSYGLHVAPHDIDHREFTTGLTRKEQAASLGINFEVAPKLAIMDGIEACRAILPLCWFDEEKTEKGVTGLMNYRKEWDDKAGTWKGRPLHDESSHPADAFRTFGVSVRTLQGLMASGYGSQGMYEDDNEINTAEGWA</sequence>
<dbReference type="EMBL" id="JBELOE010000039">
    <property type="protein sequence ID" value="MER2490328.1"/>
    <property type="molecule type" value="Genomic_DNA"/>
</dbReference>
<gene>
    <name evidence="1" type="ORF">ABS311_00295</name>
</gene>
<name>A0ABV1RBM5_9ALTE</name>
<protein>
    <submittedName>
        <fullName evidence="1">Terminase</fullName>
    </submittedName>
</protein>
<dbReference type="Proteomes" id="UP001467690">
    <property type="component" value="Unassembled WGS sequence"/>
</dbReference>
<proteinExistence type="predicted"/>
<evidence type="ECO:0000313" key="2">
    <source>
        <dbReference type="Proteomes" id="UP001467690"/>
    </source>
</evidence>
<keyword evidence="2" id="KW-1185">Reference proteome</keyword>
<dbReference type="Gene3D" id="3.40.50.300">
    <property type="entry name" value="P-loop containing nucleotide triphosphate hydrolases"/>
    <property type="match status" value="1"/>
</dbReference>